<reference evidence="2 3" key="1">
    <citation type="journal article" date="2011" name="Cell">
        <title>The monarch butterfly genome yields insights into long-distance migration.</title>
        <authorList>
            <person name="Zhan S."/>
            <person name="Merlin C."/>
            <person name="Boore J.L."/>
            <person name="Reppert S.M."/>
        </authorList>
    </citation>
    <scope>NUCLEOTIDE SEQUENCE [LARGE SCALE GENOMIC DNA]</scope>
    <source>
        <strain evidence="2">F-2</strain>
    </source>
</reference>
<sequence>KKTILNKRTKRSVQGKKKVVMSHEEALKWMYDTTDYNINKGSLKATTEKISSKEMSINNTGDRINKDNGDLSNNLNSEPLVFQDILNNINLRNDEKHISLEDSSHSEHTMFHKLASPNVFSDIKKSILADTVILNYDNEDNKNQTDRISDDVFSYIDSDVNENYNYKRDIHNTRRIHKREVDKESTYDNSTTSANDTEKAVLEIHDVLHPLDRFVEQKQNELNKLIDIKKKFITYIKTITGVNYTDHYENSTKDNSHLYFIDLDLISNYSEDLRKRDPNILSKYLAKLKRDIHEVVSDVVGIQRLTNYSSMPYELKLLIRAMKNYVAKDKKDKIKNIKSTSNSIKLRKTFDMNIALEKIFCPIDEIMKVLEALDDNILISNAPYQLSPVARKIILRLVKRFYTNDLKFTSSTINLTENTTHALNKVGETYDKMTIDIANGSLTERLYVMKLFHLVLSQDIRKLADVLAIFQFAQNRRMTPIDDATGEKLIGRISTNLRRSSHRLNHIIEMQLLKRGLHSSTERSLKKKKSFLLTIKTLLRNSKREISRLLRRKIPKNDIVKHIARKKMDEIRKNKIAEYEETMRKWQKKLNIATRYKREAGWIDISGPLESGNKRKKQSTTTNPAKRKVAKPKRNQNKYLNKTS</sequence>
<keyword evidence="3" id="KW-1185">Reference proteome</keyword>
<dbReference type="Proteomes" id="UP000007151">
    <property type="component" value="Unassembled WGS sequence"/>
</dbReference>
<evidence type="ECO:0000313" key="2">
    <source>
        <dbReference type="EMBL" id="OWR43008.1"/>
    </source>
</evidence>
<dbReference type="AlphaFoldDB" id="A0A212ENE4"/>
<feature type="region of interest" description="Disordered" evidence="1">
    <location>
        <begin position="606"/>
        <end position="644"/>
    </location>
</feature>
<feature type="compositionally biased region" description="Basic residues" evidence="1">
    <location>
        <begin position="625"/>
        <end position="636"/>
    </location>
</feature>
<accession>A0A212ENE4</accession>
<feature type="non-terminal residue" evidence="2">
    <location>
        <position position="1"/>
    </location>
</feature>
<protein>
    <submittedName>
        <fullName evidence="2">Uncharacterized protein</fullName>
    </submittedName>
</protein>
<dbReference type="EMBL" id="AGBW02013665">
    <property type="protein sequence ID" value="OWR43008.1"/>
    <property type="molecule type" value="Genomic_DNA"/>
</dbReference>
<dbReference type="KEGG" id="dpl:KGM_213370B"/>
<evidence type="ECO:0000313" key="3">
    <source>
        <dbReference type="Proteomes" id="UP000007151"/>
    </source>
</evidence>
<name>A0A212ENE4_DANPL</name>
<organism evidence="2 3">
    <name type="scientific">Danaus plexippus plexippus</name>
    <dbReference type="NCBI Taxonomy" id="278856"/>
    <lineage>
        <taxon>Eukaryota</taxon>
        <taxon>Metazoa</taxon>
        <taxon>Ecdysozoa</taxon>
        <taxon>Arthropoda</taxon>
        <taxon>Hexapoda</taxon>
        <taxon>Insecta</taxon>
        <taxon>Pterygota</taxon>
        <taxon>Neoptera</taxon>
        <taxon>Endopterygota</taxon>
        <taxon>Lepidoptera</taxon>
        <taxon>Glossata</taxon>
        <taxon>Ditrysia</taxon>
        <taxon>Papilionoidea</taxon>
        <taxon>Nymphalidae</taxon>
        <taxon>Danainae</taxon>
        <taxon>Danaini</taxon>
        <taxon>Danaina</taxon>
        <taxon>Danaus</taxon>
        <taxon>Danaus</taxon>
    </lineage>
</organism>
<gene>
    <name evidence="2" type="ORF">KGM_213370B</name>
</gene>
<dbReference type="InParanoid" id="A0A212ENE4"/>
<proteinExistence type="predicted"/>
<comment type="caution">
    <text evidence="2">The sequence shown here is derived from an EMBL/GenBank/DDBJ whole genome shotgun (WGS) entry which is preliminary data.</text>
</comment>
<evidence type="ECO:0000256" key="1">
    <source>
        <dbReference type="SAM" id="MobiDB-lite"/>
    </source>
</evidence>